<dbReference type="AlphaFoldDB" id="A0A2U1T338"/>
<keyword evidence="3" id="KW-1185">Reference proteome</keyword>
<feature type="transmembrane region" description="Helical" evidence="1">
    <location>
        <begin position="20"/>
        <end position="45"/>
    </location>
</feature>
<evidence type="ECO:0000256" key="1">
    <source>
        <dbReference type="SAM" id="Phobius"/>
    </source>
</evidence>
<keyword evidence="1" id="KW-1133">Transmembrane helix</keyword>
<dbReference type="KEGG" id="salc:C2138_02215"/>
<organism evidence="2 3">
    <name type="scientific">Homoserinimonas hongtaonis</name>
    <dbReference type="NCBI Taxonomy" id="2079791"/>
    <lineage>
        <taxon>Bacteria</taxon>
        <taxon>Bacillati</taxon>
        <taxon>Actinomycetota</taxon>
        <taxon>Actinomycetes</taxon>
        <taxon>Micrococcales</taxon>
        <taxon>Microbacteriaceae</taxon>
        <taxon>Homoserinimonas</taxon>
    </lineage>
</organism>
<proteinExistence type="predicted"/>
<evidence type="ECO:0000313" key="2">
    <source>
        <dbReference type="EMBL" id="PWB98304.1"/>
    </source>
</evidence>
<protein>
    <recommendedName>
        <fullName evidence="4">Pilus assembly protein TadE</fullName>
    </recommendedName>
</protein>
<keyword evidence="1" id="KW-0812">Transmembrane</keyword>
<sequence>MRSVVSARSERGSVTAEFVVALPAALVVIITALAGVQLGSVVLRLHDASAIVARSVARGDSIEGAQARASRLVPGALFSVARVGDLVCASAEARGRGVLASVPISARSCALSGPAP</sequence>
<evidence type="ECO:0008006" key="4">
    <source>
        <dbReference type="Google" id="ProtNLM"/>
    </source>
</evidence>
<dbReference type="EMBL" id="QEEX01000001">
    <property type="protein sequence ID" value="PWB98304.1"/>
    <property type="molecule type" value="Genomic_DNA"/>
</dbReference>
<dbReference type="Proteomes" id="UP000244978">
    <property type="component" value="Unassembled WGS sequence"/>
</dbReference>
<accession>A0A2U1T338</accession>
<reference evidence="3" key="1">
    <citation type="submission" date="2018-04" db="EMBL/GenBank/DDBJ databases">
        <authorList>
            <person name="Liu S."/>
            <person name="Wang Z."/>
            <person name="Li J."/>
        </authorList>
    </citation>
    <scope>NUCLEOTIDE SEQUENCE [LARGE SCALE GENOMIC DNA]</scope>
    <source>
        <strain evidence="3">S1194</strain>
    </source>
</reference>
<gene>
    <name evidence="2" type="ORF">DF220_11025</name>
</gene>
<evidence type="ECO:0000313" key="3">
    <source>
        <dbReference type="Proteomes" id="UP000244978"/>
    </source>
</evidence>
<name>A0A2U1T338_9MICO</name>
<comment type="caution">
    <text evidence="2">The sequence shown here is derived from an EMBL/GenBank/DDBJ whole genome shotgun (WGS) entry which is preliminary data.</text>
</comment>
<keyword evidence="1" id="KW-0472">Membrane</keyword>